<keyword evidence="3" id="KW-0347">Helicase</keyword>
<keyword evidence="3" id="KW-0378">Hydrolase</keyword>
<dbReference type="GO" id="GO:0004386">
    <property type="term" value="F:helicase activity"/>
    <property type="evidence" value="ECO:0007669"/>
    <property type="project" value="UniProtKB-KW"/>
</dbReference>
<dbReference type="InterPro" id="IPR029493">
    <property type="entry name" value="RecD2-like_HHH"/>
</dbReference>
<keyword evidence="3" id="KW-0067">ATP-binding</keyword>
<feature type="non-terminal residue" evidence="3">
    <location>
        <position position="1"/>
    </location>
</feature>
<evidence type="ECO:0000313" key="3">
    <source>
        <dbReference type="EMBL" id="EKC70183.1"/>
    </source>
</evidence>
<accession>K1TKA0</accession>
<dbReference type="Gene3D" id="1.10.10.2220">
    <property type="match status" value="1"/>
</dbReference>
<dbReference type="Pfam" id="PF23139">
    <property type="entry name" value="OB_YrrC"/>
    <property type="match status" value="1"/>
</dbReference>
<protein>
    <submittedName>
        <fullName evidence="3">Helicase, RecD/TraA family</fullName>
    </submittedName>
</protein>
<gene>
    <name evidence="3" type="ORF">OBE_04021</name>
</gene>
<organism evidence="3">
    <name type="scientific">human gut metagenome</name>
    <dbReference type="NCBI Taxonomy" id="408170"/>
    <lineage>
        <taxon>unclassified sequences</taxon>
        <taxon>metagenomes</taxon>
        <taxon>organismal metagenomes</taxon>
    </lineage>
</organism>
<evidence type="ECO:0000259" key="2">
    <source>
        <dbReference type="Pfam" id="PF23139"/>
    </source>
</evidence>
<dbReference type="InterPro" id="IPR055446">
    <property type="entry name" value="RecD2_N_OB"/>
</dbReference>
<comment type="caution">
    <text evidence="3">The sequence shown here is derived from an EMBL/GenBank/DDBJ whole genome shotgun (WGS) entry which is preliminary data.</text>
</comment>
<sequence>PFVNEGDNLKITGDIVKHPDYGEQFKIATFEKTMPTTPEALEKYLSNGSFKGVGPATAKKIVNTFGKDTINVIKLEPQKLTQIKGISKEKALEITEQFVANWEIWQIVGFLDKFGIGPQSAEGVYKKLGEGALERISENPYILVDVASKVNFEKVDRIAMEMGVEESNYKRIRSGIKYGLEKIGLNGNSCVLYDNLIKYEQDLLRVDINNIEEAIIQ</sequence>
<feature type="domain" description="ATP-dependent RecD2 DNA helicase-like helix-hairpin-helix" evidence="1">
    <location>
        <begin position="103"/>
        <end position="190"/>
    </location>
</feature>
<dbReference type="Pfam" id="PF14520">
    <property type="entry name" value="HHH_5"/>
    <property type="match status" value="1"/>
</dbReference>
<dbReference type="EMBL" id="AJWZ01002723">
    <property type="protein sequence ID" value="EKC70183.1"/>
    <property type="molecule type" value="Genomic_DNA"/>
</dbReference>
<dbReference type="SUPFAM" id="SSF47781">
    <property type="entry name" value="RuvA domain 2-like"/>
    <property type="match status" value="1"/>
</dbReference>
<dbReference type="Pfam" id="PF14490">
    <property type="entry name" value="HHH_RecD2"/>
    <property type="match status" value="1"/>
</dbReference>
<name>K1TKA0_9ZZZZ</name>
<dbReference type="InterPro" id="IPR010994">
    <property type="entry name" value="RuvA_2-like"/>
</dbReference>
<feature type="domain" description="ATP-dependent RecD2 DNA helicase OB-fold" evidence="2">
    <location>
        <begin position="2"/>
        <end position="35"/>
    </location>
</feature>
<proteinExistence type="predicted"/>
<evidence type="ECO:0000259" key="1">
    <source>
        <dbReference type="Pfam" id="PF14490"/>
    </source>
</evidence>
<feature type="non-terminal residue" evidence="3">
    <location>
        <position position="217"/>
    </location>
</feature>
<dbReference type="AlphaFoldDB" id="K1TKA0"/>
<dbReference type="Gene3D" id="1.10.150.20">
    <property type="entry name" value="5' to 3' exonuclease, C-terminal subdomain"/>
    <property type="match status" value="1"/>
</dbReference>
<reference evidence="3" key="1">
    <citation type="journal article" date="2013" name="Environ. Microbiol.">
        <title>Microbiota from the distal guts of lean and obese adolescents exhibit partial functional redundancy besides clear differences in community structure.</title>
        <authorList>
            <person name="Ferrer M."/>
            <person name="Ruiz A."/>
            <person name="Lanza F."/>
            <person name="Haange S.B."/>
            <person name="Oberbach A."/>
            <person name="Till H."/>
            <person name="Bargiela R."/>
            <person name="Campoy C."/>
            <person name="Segura M.T."/>
            <person name="Richter M."/>
            <person name="von Bergen M."/>
            <person name="Seifert J."/>
            <person name="Suarez A."/>
        </authorList>
    </citation>
    <scope>NUCLEOTIDE SEQUENCE</scope>
</reference>
<keyword evidence="3" id="KW-0547">Nucleotide-binding</keyword>